<dbReference type="Gramene" id="Kaladp0008s0054.1.v1.1">
    <property type="protein sequence ID" value="Kaladp0008s0054.1.v1.1.CDS.1"/>
    <property type="gene ID" value="Kaladp0008s0054.v1.1"/>
</dbReference>
<dbReference type="PROSITE" id="PS51257">
    <property type="entry name" value="PROKAR_LIPOPROTEIN"/>
    <property type="match status" value="1"/>
</dbReference>
<dbReference type="Pfam" id="PF14547">
    <property type="entry name" value="Hydrophob_seed"/>
    <property type="match status" value="1"/>
</dbReference>
<feature type="domain" description="Bifunctional inhibitor/plant lipid transfer protein/seed storage helical" evidence="3">
    <location>
        <begin position="57"/>
        <end position="138"/>
    </location>
</feature>
<feature type="signal peptide" evidence="2">
    <location>
        <begin position="1"/>
        <end position="26"/>
    </location>
</feature>
<dbReference type="AlphaFoldDB" id="A0A7N0RDE4"/>
<dbReference type="InterPro" id="IPR051636">
    <property type="entry name" value="Plant_LTP/defense-related"/>
</dbReference>
<keyword evidence="5" id="KW-1185">Reference proteome</keyword>
<dbReference type="SUPFAM" id="SSF47699">
    <property type="entry name" value="Bifunctional inhibitor/lipid-transfer protein/seed storage 2S albumin"/>
    <property type="match status" value="1"/>
</dbReference>
<organism evidence="4 5">
    <name type="scientific">Kalanchoe fedtschenkoi</name>
    <name type="common">Lavender scallops</name>
    <name type="synonym">South American air plant</name>
    <dbReference type="NCBI Taxonomy" id="63787"/>
    <lineage>
        <taxon>Eukaryota</taxon>
        <taxon>Viridiplantae</taxon>
        <taxon>Streptophyta</taxon>
        <taxon>Embryophyta</taxon>
        <taxon>Tracheophyta</taxon>
        <taxon>Spermatophyta</taxon>
        <taxon>Magnoliopsida</taxon>
        <taxon>eudicotyledons</taxon>
        <taxon>Gunneridae</taxon>
        <taxon>Pentapetalae</taxon>
        <taxon>Saxifragales</taxon>
        <taxon>Crassulaceae</taxon>
        <taxon>Kalanchoe</taxon>
    </lineage>
</organism>
<evidence type="ECO:0000313" key="5">
    <source>
        <dbReference type="Proteomes" id="UP000594263"/>
    </source>
</evidence>
<protein>
    <recommendedName>
        <fullName evidence="3">Bifunctional inhibitor/plant lipid transfer protein/seed storage helical domain-containing protein</fullName>
    </recommendedName>
</protein>
<dbReference type="FunFam" id="1.10.110.10:FF:000003">
    <property type="entry name" value="pEARLI1-like lipid transfer protein 1"/>
    <property type="match status" value="1"/>
</dbReference>
<feature type="chain" id="PRO_5029523705" description="Bifunctional inhibitor/plant lipid transfer protein/seed storage helical domain-containing protein" evidence="2">
    <location>
        <begin position="27"/>
        <end position="139"/>
    </location>
</feature>
<proteinExistence type="predicted"/>
<evidence type="ECO:0000256" key="2">
    <source>
        <dbReference type="SAM" id="SignalP"/>
    </source>
</evidence>
<evidence type="ECO:0000313" key="4">
    <source>
        <dbReference type="EnsemblPlants" id="Kaladp0008s0054.1.v1.1.CDS.1"/>
    </source>
</evidence>
<dbReference type="Proteomes" id="UP000594263">
    <property type="component" value="Unplaced"/>
</dbReference>
<dbReference type="Gene3D" id="1.10.110.10">
    <property type="entry name" value="Plant lipid-transfer and hydrophobic proteins"/>
    <property type="match status" value="1"/>
</dbReference>
<dbReference type="InterPro" id="IPR016140">
    <property type="entry name" value="Bifunc_inhib/LTP/seed_store"/>
</dbReference>
<dbReference type="InterPro" id="IPR027923">
    <property type="entry name" value="Hydrophob_seed_dom"/>
</dbReference>
<sequence length="139" mass="13998">MGASTTKALAILLTLALLSSTLVVSACGTCGCPVPKPPSPPKPTPSPPKPPVVVTKCPLNTLKLEVCADILGLVNVVIGSPSTAPCCSLVQGLTDLEAALCLCTALKANVLGVNLNVPISLTILLNTCSKISPPGFQCP</sequence>
<accession>A0A7N0RDE4</accession>
<keyword evidence="1 2" id="KW-0732">Signal</keyword>
<dbReference type="InterPro" id="IPR036312">
    <property type="entry name" value="Bifun_inhib/LTP/seed_sf"/>
</dbReference>
<reference evidence="4" key="1">
    <citation type="submission" date="2021-01" db="UniProtKB">
        <authorList>
            <consortium name="EnsemblPlants"/>
        </authorList>
    </citation>
    <scope>IDENTIFICATION</scope>
</reference>
<dbReference type="CDD" id="cd01958">
    <property type="entry name" value="HPS_like"/>
    <property type="match status" value="1"/>
</dbReference>
<evidence type="ECO:0000259" key="3">
    <source>
        <dbReference type="SMART" id="SM00499"/>
    </source>
</evidence>
<dbReference type="OMA" id="KCCTLLA"/>
<evidence type="ECO:0000256" key="1">
    <source>
        <dbReference type="ARBA" id="ARBA00022729"/>
    </source>
</evidence>
<dbReference type="PANTHER" id="PTHR31731">
    <property type="match status" value="1"/>
</dbReference>
<dbReference type="EnsemblPlants" id="Kaladp0008s0054.1.v1.1">
    <property type="protein sequence ID" value="Kaladp0008s0054.1.v1.1.CDS.1"/>
    <property type="gene ID" value="Kaladp0008s0054.v1.1"/>
</dbReference>
<name>A0A7N0RDE4_KALFE</name>
<dbReference type="SMART" id="SM00499">
    <property type="entry name" value="AAI"/>
    <property type="match status" value="1"/>
</dbReference>